<protein>
    <recommendedName>
        <fullName evidence="7">4-hydroxybenzoate polyprenyltransferase</fullName>
    </recommendedName>
</protein>
<evidence type="ECO:0000313" key="6">
    <source>
        <dbReference type="Proteomes" id="UP001500393"/>
    </source>
</evidence>
<sequence length="345" mass="33899">MLKRGRVRLGDLAELVRAPAALTVPGDVLAGAVSAGNLRPARLVGLAASSVSIYWAGMALNDWADRHVDAIERPERPIPSGRVPARTALSLASALTAVGLGLSAVSGGRAALKTSAALAATAWTYDLGAKNTPAGPLFMAAARSLDVLVGAGTNRRKAWAPALAIGTHILGVTAMSRGEVHGSTPLPAQAAVAATTTITLSTALNTPAAARLAVAAAMAGRPAKPASAARRLSGPVSAAARSAGSASAGARLPGSASAVDHLGAGGELAAAAFAGLYARAVGPAQLVAAGEPSGPNLRQAVGAGIHGLVPLQAAWCARGGAPRLGAALVLALPLARALARKVSPT</sequence>
<evidence type="ECO:0000256" key="2">
    <source>
        <dbReference type="ARBA" id="ARBA00022692"/>
    </source>
</evidence>
<keyword evidence="6" id="KW-1185">Reference proteome</keyword>
<keyword evidence="2" id="KW-0812">Transmembrane</keyword>
<keyword evidence="3" id="KW-1133">Transmembrane helix</keyword>
<evidence type="ECO:0000256" key="1">
    <source>
        <dbReference type="ARBA" id="ARBA00004141"/>
    </source>
</evidence>
<dbReference type="RefSeq" id="WP_344219771.1">
    <property type="nucleotide sequence ID" value="NZ_BAAAOS010000048.1"/>
</dbReference>
<dbReference type="InterPro" id="IPR044878">
    <property type="entry name" value="UbiA_sf"/>
</dbReference>
<dbReference type="Proteomes" id="UP001500393">
    <property type="component" value="Unassembled WGS sequence"/>
</dbReference>
<comment type="subcellular location">
    <subcellularLocation>
        <location evidence="1">Membrane</location>
        <topology evidence="1">Multi-pass membrane protein</topology>
    </subcellularLocation>
</comment>
<dbReference type="Pfam" id="PF01040">
    <property type="entry name" value="UbiA"/>
    <property type="match status" value="1"/>
</dbReference>
<dbReference type="Gene3D" id="1.10.357.140">
    <property type="entry name" value="UbiA prenyltransferase"/>
    <property type="match status" value="1"/>
</dbReference>
<proteinExistence type="predicted"/>
<gene>
    <name evidence="5" type="ORF">GCM10009789_59810</name>
</gene>
<evidence type="ECO:0000256" key="3">
    <source>
        <dbReference type="ARBA" id="ARBA00022989"/>
    </source>
</evidence>
<evidence type="ECO:0000256" key="4">
    <source>
        <dbReference type="ARBA" id="ARBA00023136"/>
    </source>
</evidence>
<dbReference type="InterPro" id="IPR000537">
    <property type="entry name" value="UbiA_prenyltransferase"/>
</dbReference>
<dbReference type="InterPro" id="IPR050475">
    <property type="entry name" value="Prenyltransferase_related"/>
</dbReference>
<reference evidence="6" key="1">
    <citation type="journal article" date="2019" name="Int. J. Syst. Evol. Microbiol.">
        <title>The Global Catalogue of Microorganisms (GCM) 10K type strain sequencing project: providing services to taxonomists for standard genome sequencing and annotation.</title>
        <authorList>
            <consortium name="The Broad Institute Genomics Platform"/>
            <consortium name="The Broad Institute Genome Sequencing Center for Infectious Disease"/>
            <person name="Wu L."/>
            <person name="Ma J."/>
        </authorList>
    </citation>
    <scope>NUCLEOTIDE SEQUENCE [LARGE SCALE GENOMIC DNA]</scope>
    <source>
        <strain evidence="6">JCM 14969</strain>
    </source>
</reference>
<dbReference type="PANTHER" id="PTHR42723">
    <property type="entry name" value="CHLOROPHYLL SYNTHASE"/>
    <property type="match status" value="1"/>
</dbReference>
<name>A0ABP4Q153_9ACTN</name>
<keyword evidence="4" id="KW-0472">Membrane</keyword>
<comment type="caution">
    <text evidence="5">The sequence shown here is derived from an EMBL/GenBank/DDBJ whole genome shotgun (WGS) entry which is preliminary data.</text>
</comment>
<organism evidence="5 6">
    <name type="scientific">Kribbella sancticallisti</name>
    <dbReference type="NCBI Taxonomy" id="460087"/>
    <lineage>
        <taxon>Bacteria</taxon>
        <taxon>Bacillati</taxon>
        <taxon>Actinomycetota</taxon>
        <taxon>Actinomycetes</taxon>
        <taxon>Propionibacteriales</taxon>
        <taxon>Kribbellaceae</taxon>
        <taxon>Kribbella</taxon>
    </lineage>
</organism>
<dbReference type="EMBL" id="BAAAOS010000048">
    <property type="protein sequence ID" value="GAA1597913.1"/>
    <property type="molecule type" value="Genomic_DNA"/>
</dbReference>
<accession>A0ABP4Q153</accession>
<dbReference type="NCBIfam" id="NF045897">
    <property type="entry name" value="SCO3242_trans"/>
    <property type="match status" value="1"/>
</dbReference>
<dbReference type="PANTHER" id="PTHR42723:SF1">
    <property type="entry name" value="CHLOROPHYLL SYNTHASE, CHLOROPLASTIC"/>
    <property type="match status" value="1"/>
</dbReference>
<evidence type="ECO:0000313" key="5">
    <source>
        <dbReference type="EMBL" id="GAA1597913.1"/>
    </source>
</evidence>
<evidence type="ECO:0008006" key="7">
    <source>
        <dbReference type="Google" id="ProtNLM"/>
    </source>
</evidence>
<dbReference type="CDD" id="cd13964">
    <property type="entry name" value="PT_UbiA_1"/>
    <property type="match status" value="1"/>
</dbReference>